<dbReference type="InterPro" id="IPR057670">
    <property type="entry name" value="SH3_retrovirus"/>
</dbReference>
<dbReference type="Pfam" id="PF25597">
    <property type="entry name" value="SH3_retrovirus"/>
    <property type="match status" value="1"/>
</dbReference>
<dbReference type="GO" id="GO:0015074">
    <property type="term" value="P:DNA integration"/>
    <property type="evidence" value="ECO:0007669"/>
    <property type="project" value="InterPro"/>
</dbReference>
<protein>
    <recommendedName>
        <fullName evidence="2">Integrase catalytic domain-containing protein</fullName>
    </recommendedName>
</protein>
<dbReference type="InterPro" id="IPR039537">
    <property type="entry name" value="Retrotran_Ty1/copia-like"/>
</dbReference>
<reference evidence="3" key="2">
    <citation type="journal article" date="2023" name="Microbiol Resour">
        <title>Decontamination and Annotation of the Draft Genome Sequence of the Oomycete Lagenidium giganteum ARSEF 373.</title>
        <authorList>
            <person name="Morgan W.R."/>
            <person name="Tartar A."/>
        </authorList>
    </citation>
    <scope>NUCLEOTIDE SEQUENCE</scope>
    <source>
        <strain evidence="3">ARSEF 373</strain>
    </source>
</reference>
<dbReference type="InterPro" id="IPR036397">
    <property type="entry name" value="RNaseH_sf"/>
</dbReference>
<dbReference type="PROSITE" id="PS50994">
    <property type="entry name" value="INTEGRASE"/>
    <property type="match status" value="1"/>
</dbReference>
<keyword evidence="4" id="KW-1185">Reference proteome</keyword>
<reference evidence="3" key="1">
    <citation type="submission" date="2022-11" db="EMBL/GenBank/DDBJ databases">
        <authorList>
            <person name="Morgan W.R."/>
            <person name="Tartar A."/>
        </authorList>
    </citation>
    <scope>NUCLEOTIDE SEQUENCE</scope>
    <source>
        <strain evidence="3">ARSEF 373</strain>
    </source>
</reference>
<dbReference type="PANTHER" id="PTHR42648:SF26">
    <property type="entry name" value="INTEGRASE CATALYTIC DOMAIN-CONTAINING PROTEIN"/>
    <property type="match status" value="1"/>
</dbReference>
<evidence type="ECO:0000313" key="4">
    <source>
        <dbReference type="Proteomes" id="UP001146120"/>
    </source>
</evidence>
<dbReference type="AlphaFoldDB" id="A0AAV2YSQ0"/>
<feature type="compositionally biased region" description="Basic residues" evidence="1">
    <location>
        <begin position="719"/>
        <end position="739"/>
    </location>
</feature>
<dbReference type="PANTHER" id="PTHR42648">
    <property type="entry name" value="TRANSPOSASE, PUTATIVE-RELATED"/>
    <property type="match status" value="1"/>
</dbReference>
<name>A0AAV2YSQ0_9STRA</name>
<accession>A0AAV2YSQ0</accession>
<feature type="region of interest" description="Disordered" evidence="1">
    <location>
        <begin position="374"/>
        <end position="395"/>
    </location>
</feature>
<evidence type="ECO:0000259" key="2">
    <source>
        <dbReference type="PROSITE" id="PS50994"/>
    </source>
</evidence>
<evidence type="ECO:0000313" key="3">
    <source>
        <dbReference type="EMBL" id="DAZ96252.1"/>
    </source>
</evidence>
<feature type="domain" description="Integrase catalytic" evidence="2">
    <location>
        <begin position="86"/>
        <end position="265"/>
    </location>
</feature>
<organism evidence="3 4">
    <name type="scientific">Lagenidium giganteum</name>
    <dbReference type="NCBI Taxonomy" id="4803"/>
    <lineage>
        <taxon>Eukaryota</taxon>
        <taxon>Sar</taxon>
        <taxon>Stramenopiles</taxon>
        <taxon>Oomycota</taxon>
        <taxon>Peronosporomycetes</taxon>
        <taxon>Pythiales</taxon>
        <taxon>Pythiaceae</taxon>
    </lineage>
</organism>
<dbReference type="Proteomes" id="UP001146120">
    <property type="component" value="Unassembled WGS sequence"/>
</dbReference>
<feature type="region of interest" description="Disordered" evidence="1">
    <location>
        <begin position="595"/>
        <end position="614"/>
    </location>
</feature>
<dbReference type="SUPFAM" id="SSF53098">
    <property type="entry name" value="Ribonuclease H-like"/>
    <property type="match status" value="1"/>
</dbReference>
<feature type="region of interest" description="Disordered" evidence="1">
    <location>
        <begin position="701"/>
        <end position="739"/>
    </location>
</feature>
<feature type="region of interest" description="Disordered" evidence="1">
    <location>
        <begin position="463"/>
        <end position="578"/>
    </location>
</feature>
<comment type="caution">
    <text evidence="3">The sequence shown here is derived from an EMBL/GenBank/DDBJ whole genome shotgun (WGS) entry which is preliminary data.</text>
</comment>
<sequence>MSKTFGLYVLTPAGKGLCLYVKGESPTPRTDAWLLVHRRFGHPGQGALRDILRCYRSQLPTTATFSNIHCEPCALAKSVCVPYPSRALRPARHRGEVVHTDIGVASVPSLGGRRYFVVFVDEYTRFLLLVYPLRQRSDLYAAFDEFRAEFARKVETLYHTQALESHGEMSLHADNAREYVKLGDLIKAKHGIKMRFSNAYKSQENGIAERRMRMLMEKMRAVLFEGHFPIGLWAKALMYVAYIINITPTPVLDHVSPYHYWFRRAPNIKKLHVFGCVAYVHIQKPQQTSKLHARVLKCIFVGYAIDRSGYRLLRLDTLEAVYSRDVHFRDDILATINFDLLPKSTRQAISAKQRACGCNQCDLRRSEAAAIEHARDDAGVSHQSDSSDSDDDALEHACDDDGVPTHSAYHHRSQTIMEHARDDACASFAQQQTVDNDTRVSHAANLPRCPASVADVSIADRMGASTDTMPDTPGPSLRKSGKGPVVDRACRITPRTSVDSGLPPMEPGACSQPVVDAPGLPQSPQARSSAAANCSGVNQPDTTPPRPPMLSSTPLRGSEADRNSCAGSPPPPPLLALLPHPWVSADSMAQHDDRTLPIVGTTRPRDSVCRNGPAPKRVRFDPHLAVRRFHLGDPVSDFEMSFLASTTVNMHAEPADSSSRIEDNHHGACSVTRIEGPESSAHPRQPFVPASTVTMPHVRVHSAHASTTDGLPASPPTSRHARTRNHEQKRARRAARVRHRPTNAQHVRYMDHGGPTQVSMDDVDWDAKDIERHLQYPATTGIDCGGDPVMADRDDPGYRQYVHALLAIKYIDAPTTYQQVTMLRSGVRRWTLNTTR</sequence>
<dbReference type="Gene3D" id="3.30.420.10">
    <property type="entry name" value="Ribonuclease H-like superfamily/Ribonuclease H"/>
    <property type="match status" value="1"/>
</dbReference>
<dbReference type="EMBL" id="DAKRPA010000173">
    <property type="protein sequence ID" value="DAZ96252.1"/>
    <property type="molecule type" value="Genomic_DNA"/>
</dbReference>
<proteinExistence type="predicted"/>
<dbReference type="InterPro" id="IPR001584">
    <property type="entry name" value="Integrase_cat-core"/>
</dbReference>
<dbReference type="InterPro" id="IPR012337">
    <property type="entry name" value="RNaseH-like_sf"/>
</dbReference>
<dbReference type="GO" id="GO:0003676">
    <property type="term" value="F:nucleic acid binding"/>
    <property type="evidence" value="ECO:0007669"/>
    <property type="project" value="InterPro"/>
</dbReference>
<feature type="compositionally biased region" description="Low complexity" evidence="1">
    <location>
        <begin position="522"/>
        <end position="532"/>
    </location>
</feature>
<evidence type="ECO:0000256" key="1">
    <source>
        <dbReference type="SAM" id="MobiDB-lite"/>
    </source>
</evidence>
<gene>
    <name evidence="3" type="ORF">N0F65_012555</name>
</gene>